<keyword evidence="1" id="KW-0812">Transmembrane</keyword>
<keyword evidence="1" id="KW-1133">Transmembrane helix</keyword>
<protein>
    <recommendedName>
        <fullName evidence="4">Integral membrane protein</fullName>
    </recommendedName>
</protein>
<name>A0A1H2IBF2_9ACTN</name>
<evidence type="ECO:0000313" key="2">
    <source>
        <dbReference type="EMBL" id="SDU41447.1"/>
    </source>
</evidence>
<evidence type="ECO:0000313" key="3">
    <source>
        <dbReference type="Proteomes" id="UP000182977"/>
    </source>
</evidence>
<organism evidence="2 3">
    <name type="scientific">Jiangella alkaliphila</name>
    <dbReference type="NCBI Taxonomy" id="419479"/>
    <lineage>
        <taxon>Bacteria</taxon>
        <taxon>Bacillati</taxon>
        <taxon>Actinomycetota</taxon>
        <taxon>Actinomycetes</taxon>
        <taxon>Jiangellales</taxon>
        <taxon>Jiangellaceae</taxon>
        <taxon>Jiangella</taxon>
    </lineage>
</organism>
<dbReference type="OrthoDB" id="3828660at2"/>
<gene>
    <name evidence="2" type="ORF">SAMN04488563_1583</name>
</gene>
<evidence type="ECO:0000256" key="1">
    <source>
        <dbReference type="SAM" id="Phobius"/>
    </source>
</evidence>
<evidence type="ECO:0008006" key="4">
    <source>
        <dbReference type="Google" id="ProtNLM"/>
    </source>
</evidence>
<dbReference type="Proteomes" id="UP000182977">
    <property type="component" value="Chromosome I"/>
</dbReference>
<dbReference type="STRING" id="419479.SAMN04488563_1583"/>
<proteinExistence type="predicted"/>
<reference evidence="3" key="1">
    <citation type="submission" date="2016-10" db="EMBL/GenBank/DDBJ databases">
        <authorList>
            <person name="Varghese N."/>
            <person name="Submissions S."/>
        </authorList>
    </citation>
    <scope>NUCLEOTIDE SEQUENCE [LARGE SCALE GENOMIC DNA]</scope>
    <source>
        <strain evidence="3">DSM 45079</strain>
    </source>
</reference>
<accession>A0A1H2IBF2</accession>
<feature type="transmembrane region" description="Helical" evidence="1">
    <location>
        <begin position="95"/>
        <end position="116"/>
    </location>
</feature>
<dbReference type="AlphaFoldDB" id="A0A1H2IBF2"/>
<keyword evidence="1" id="KW-0472">Membrane</keyword>
<keyword evidence="3" id="KW-1185">Reference proteome</keyword>
<dbReference type="RefSeq" id="WP_046767927.1">
    <property type="nucleotide sequence ID" value="NZ_KQ061223.1"/>
</dbReference>
<sequence length="121" mass="12814">MVAVVDWAVIAASLAYAAWALVAVVRNKPPRESYVIGAGVVELLIVVQAVAAVVLMISDGTPEDTATFIGYLLMNLIIVPLGLFWALAEKSRWGTSVLVVAALVVPVLVVRMQQLWDAGAA</sequence>
<feature type="transmembrane region" description="Helical" evidence="1">
    <location>
        <begin position="69"/>
        <end position="88"/>
    </location>
</feature>
<feature type="transmembrane region" description="Helical" evidence="1">
    <location>
        <begin position="6"/>
        <end position="25"/>
    </location>
</feature>
<dbReference type="EMBL" id="LT629791">
    <property type="protein sequence ID" value="SDU41447.1"/>
    <property type="molecule type" value="Genomic_DNA"/>
</dbReference>
<feature type="transmembrane region" description="Helical" evidence="1">
    <location>
        <begin position="34"/>
        <end position="57"/>
    </location>
</feature>